<dbReference type="InterPro" id="IPR043917">
    <property type="entry name" value="DUF5753"/>
</dbReference>
<protein>
    <submittedName>
        <fullName evidence="2">XRE family transcriptional regulator</fullName>
    </submittedName>
</protein>
<dbReference type="AlphaFoldDB" id="A0A3A9YFD1"/>
<dbReference type="OrthoDB" id="4285266at2"/>
<evidence type="ECO:0000259" key="1">
    <source>
        <dbReference type="PROSITE" id="PS50943"/>
    </source>
</evidence>
<dbReference type="InterPro" id="IPR001387">
    <property type="entry name" value="Cro/C1-type_HTH"/>
</dbReference>
<comment type="caution">
    <text evidence="2">The sequence shown here is derived from an EMBL/GenBank/DDBJ whole genome shotgun (WGS) entry which is preliminary data.</text>
</comment>
<feature type="domain" description="HTH cro/C1-type" evidence="1">
    <location>
        <begin position="18"/>
        <end position="71"/>
    </location>
</feature>
<dbReference type="Gene3D" id="1.10.260.40">
    <property type="entry name" value="lambda repressor-like DNA-binding domains"/>
    <property type="match status" value="1"/>
</dbReference>
<dbReference type="EMBL" id="RBAL01000035">
    <property type="protein sequence ID" value="RKN35861.1"/>
    <property type="molecule type" value="Genomic_DNA"/>
</dbReference>
<keyword evidence="3" id="KW-1185">Reference proteome</keyword>
<evidence type="ECO:0000313" key="2">
    <source>
        <dbReference type="EMBL" id="RKN35861.1"/>
    </source>
</evidence>
<evidence type="ECO:0000313" key="3">
    <source>
        <dbReference type="Proteomes" id="UP000272474"/>
    </source>
</evidence>
<accession>A0A3A9YFD1</accession>
<sequence length="293" mass="32882">MDASPGSTVPRRQLGRHLRELRMRARLTLKAASREMEWSDAKMWRIESGLTSVRTHDVRAMCETYGAAPDLTEALLGLAKETKARGWWHAFGDVIPEHFDVYIGLEAAAARLDWYEPELVPGLLQTEDYARIIIGGGFDDPDEVERRVVMRRERQRLITRPKAAASVRGVLGEAVLRRPIGGFKLMGKQLTHLVEMAQLPNVNLRVLPFSAGAHLGLQTGQFIVMRFPTAGSGAETEPPTVHADGYTGDLYLDRPSEVERYDKVFDDIWKKALDEQATQQLISDLAGSYEEQQ</sequence>
<dbReference type="Pfam" id="PF19054">
    <property type="entry name" value="DUF5753"/>
    <property type="match status" value="1"/>
</dbReference>
<dbReference type="PROSITE" id="PS50943">
    <property type="entry name" value="HTH_CROC1"/>
    <property type="match status" value="1"/>
</dbReference>
<dbReference type="GO" id="GO:0003677">
    <property type="term" value="F:DNA binding"/>
    <property type="evidence" value="ECO:0007669"/>
    <property type="project" value="InterPro"/>
</dbReference>
<proteinExistence type="predicted"/>
<dbReference type="RefSeq" id="WP_120685085.1">
    <property type="nucleotide sequence ID" value="NZ_RBAL01000035.1"/>
</dbReference>
<reference evidence="2 3" key="1">
    <citation type="journal article" date="2014" name="Int. J. Syst. Evol. Microbiol.">
        <title>Streptomyces hoynatensis sp. nov., isolated from deep marine sediment.</title>
        <authorList>
            <person name="Veyisoglu A."/>
            <person name="Sahin N."/>
        </authorList>
    </citation>
    <scope>NUCLEOTIDE SEQUENCE [LARGE SCALE GENOMIC DNA]</scope>
    <source>
        <strain evidence="2 3">KCTC 29097</strain>
    </source>
</reference>
<dbReference type="Pfam" id="PF13560">
    <property type="entry name" value="HTH_31"/>
    <property type="match status" value="1"/>
</dbReference>
<name>A0A3A9YFD1_9ACTN</name>
<organism evidence="2 3">
    <name type="scientific">Streptomyces hoynatensis</name>
    <dbReference type="NCBI Taxonomy" id="1141874"/>
    <lineage>
        <taxon>Bacteria</taxon>
        <taxon>Bacillati</taxon>
        <taxon>Actinomycetota</taxon>
        <taxon>Actinomycetes</taxon>
        <taxon>Kitasatosporales</taxon>
        <taxon>Streptomycetaceae</taxon>
        <taxon>Streptomyces</taxon>
    </lineage>
</organism>
<gene>
    <name evidence="2" type="ORF">D7294_30590</name>
</gene>
<dbReference type="CDD" id="cd00093">
    <property type="entry name" value="HTH_XRE"/>
    <property type="match status" value="1"/>
</dbReference>
<dbReference type="Proteomes" id="UP000272474">
    <property type="component" value="Unassembled WGS sequence"/>
</dbReference>
<dbReference type="SUPFAM" id="SSF47413">
    <property type="entry name" value="lambda repressor-like DNA-binding domains"/>
    <property type="match status" value="1"/>
</dbReference>
<dbReference type="InterPro" id="IPR010982">
    <property type="entry name" value="Lambda_DNA-bd_dom_sf"/>
</dbReference>